<dbReference type="SUPFAM" id="SSF49265">
    <property type="entry name" value="Fibronectin type III"/>
    <property type="match status" value="1"/>
</dbReference>
<dbReference type="SMART" id="SM01411">
    <property type="entry name" value="Ephrin_rec_like"/>
    <property type="match status" value="1"/>
</dbReference>
<dbReference type="InterPro" id="IPR036116">
    <property type="entry name" value="FN3_sf"/>
</dbReference>
<evidence type="ECO:0000256" key="4">
    <source>
        <dbReference type="ARBA" id="ARBA00011902"/>
    </source>
</evidence>
<dbReference type="FunFam" id="3.30.200.20:FF:000001">
    <property type="entry name" value="Ephrin type-A receptor 5"/>
    <property type="match status" value="1"/>
</dbReference>
<dbReference type="CDD" id="cd05065">
    <property type="entry name" value="PTKc_EphR_B"/>
    <property type="match status" value="1"/>
</dbReference>
<dbReference type="GeneTree" id="ENSGT00940000155297"/>
<dbReference type="InterPro" id="IPR042819">
    <property type="entry name" value="EphB1_SAM"/>
</dbReference>
<dbReference type="PANTHER" id="PTHR46877:SF17">
    <property type="entry name" value="EPHRIN TYPE-B RECEPTOR 1"/>
    <property type="match status" value="1"/>
</dbReference>
<dbReference type="GO" id="GO:0030425">
    <property type="term" value="C:dendrite"/>
    <property type="evidence" value="ECO:0007669"/>
    <property type="project" value="UniProtKB-SubCell"/>
</dbReference>
<dbReference type="Gene3D" id="2.60.120.260">
    <property type="entry name" value="Galactose-binding domain-like"/>
    <property type="match status" value="1"/>
</dbReference>
<dbReference type="GO" id="GO:0005886">
    <property type="term" value="C:plasma membrane"/>
    <property type="evidence" value="ECO:0007669"/>
    <property type="project" value="UniProtKB-SubCell"/>
</dbReference>
<dbReference type="Pfam" id="PF07699">
    <property type="entry name" value="Ephrin_rec_like"/>
    <property type="match status" value="1"/>
</dbReference>
<keyword evidence="20" id="KW-0325">Glycoprotein</keyword>
<feature type="active site" description="Proton acceptor" evidence="24">
    <location>
        <position position="685"/>
    </location>
</feature>
<evidence type="ECO:0000256" key="17">
    <source>
        <dbReference type="ARBA" id="ARBA00023136"/>
    </source>
</evidence>
<evidence type="ECO:0000256" key="18">
    <source>
        <dbReference type="ARBA" id="ARBA00023137"/>
    </source>
</evidence>
<organism evidence="32 33">
    <name type="scientific">Gadus morhua</name>
    <name type="common">Atlantic cod</name>
    <dbReference type="NCBI Taxonomy" id="8049"/>
    <lineage>
        <taxon>Eukaryota</taxon>
        <taxon>Metazoa</taxon>
        <taxon>Chordata</taxon>
        <taxon>Craniata</taxon>
        <taxon>Vertebrata</taxon>
        <taxon>Euteleostomi</taxon>
        <taxon>Actinopterygii</taxon>
        <taxon>Neopterygii</taxon>
        <taxon>Teleostei</taxon>
        <taxon>Neoteleostei</taxon>
        <taxon>Acanthomorphata</taxon>
        <taxon>Zeiogadaria</taxon>
        <taxon>Gadariae</taxon>
        <taxon>Gadiformes</taxon>
        <taxon>Gadoidei</taxon>
        <taxon>Gadidae</taxon>
        <taxon>Gadus</taxon>
    </lineage>
</organism>
<dbReference type="InterPro" id="IPR001426">
    <property type="entry name" value="Tyr_kinase_rcpt_V_CS"/>
</dbReference>
<evidence type="ECO:0000256" key="12">
    <source>
        <dbReference type="ARBA" id="ARBA00022777"/>
    </source>
</evidence>
<dbReference type="InterPro" id="IPR020635">
    <property type="entry name" value="Tyr_kinase_cat_dom"/>
</dbReference>
<dbReference type="FunFam" id="1.10.150.50:FF:000001">
    <property type="entry name" value="Ephrin type-A receptor 5"/>
    <property type="match status" value="1"/>
</dbReference>
<evidence type="ECO:0000259" key="31">
    <source>
        <dbReference type="PROSITE" id="PS51550"/>
    </source>
</evidence>
<keyword evidence="21" id="KW-0966">Cell projection</keyword>
<dbReference type="CDD" id="cd09551">
    <property type="entry name" value="SAM_EPH-B1"/>
    <property type="match status" value="1"/>
</dbReference>
<dbReference type="Gene3D" id="1.10.150.50">
    <property type="entry name" value="Transcription Factor, Ets-1"/>
    <property type="match status" value="1"/>
</dbReference>
<sequence>MAGFHHGWVQWRRHHSAIEYPGELLMPIRHAFWVMPLTITNAMHGAIWEEVSGYDENLNTIRTYQVCNVFEPSQNNWLLTTFINRRGAQRIYVEMRFTVRDCSSIPNVPGSCKETFNLYYYESDAVIATKGTAFWMEAPYLKVDTIAADESFSQVDFGGRLMKVNTEVRSFGPLSKNGFYLAFQDYGACMSLLAVRVFYKKCPSVVQNFAIFPETMTGAESTSLVIARGICIPNSEEVDVPIKLYCNGDGEWMVPIGSCTCKAGFEPDNGNVCRACPPGTFKSNQGPGLCLQCPPNSRSAGEAATVCICRNGYYRGDADLPDAPCTSVPSGPRNVISIVNETSVILEWHSPRETGGREDVVYNIVCKKCRSDRRSCSHCDDNVDFLPRQLGLTDTRVLISNLLAHTLYSFEIQAVNGVSNRSPYPAQHVSIDITTNQAAPSIVPIMHQISSTMKSFTLSWPQPEQPNGIILDYELRFYEKVRVQCVCGLCVCVCVCVCVSVSLCVFLSLRADMSNCPSPLGCPTHFSGSPGMKIYIDPFTYEDPNEAVREFAKEIDVSTVKIEEVIGAGEFGEVYKGRLKLPGKREIYVAIKTLKAGYVEKQRRDFLAEASIMGQFDHPNIIRLEGVVTKSRPVMIVTEFMENGALDSFLRQNDGQFTVIQLVGMMRGISAGMKYLSEMNYVHRDLAARNILVNSNLVCKVSDFGLSRYLQDDTSDPSYTSSLGGKIPVRWTAPEAIAYRKFTSASDVWSYGVVMWEVMSFGERPYWDMSNQDVINAIEQDYRLPPPMDCPSALHQLMLDCWQKDRNARPRFTDIVSTLDKMIRNPASLKAMANIPAVPSQPLLDRSIPDFNTFSSVEDWLAAIKMSQYRDNFLNSGFTSLQLVAQITSEDLLRIGVTLAGHQKKILSNIQTMRVQMSQSPTPMA</sequence>
<dbReference type="Gene3D" id="2.60.40.10">
    <property type="entry name" value="Immunoglobulins"/>
    <property type="match status" value="1"/>
</dbReference>
<keyword evidence="13 25" id="KW-0067">ATP-binding</keyword>
<feature type="binding site" evidence="25 27">
    <location>
        <position position="592"/>
    </location>
    <ligand>
        <name>ATP</name>
        <dbReference type="ChEBI" id="CHEBI:30616"/>
    </ligand>
</feature>
<evidence type="ECO:0000256" key="6">
    <source>
        <dbReference type="ARBA" id="ARBA00022553"/>
    </source>
</evidence>
<keyword evidence="15" id="KW-0524">Neurogenesis</keyword>
<dbReference type="FunFam" id="2.60.120.260:FF:000004">
    <property type="entry name" value="Ephrin type-B receptor 2"/>
    <property type="match status" value="1"/>
</dbReference>
<keyword evidence="18" id="KW-0829">Tyrosine-protein kinase</keyword>
<feature type="domain" description="Fibronectin type-III" evidence="30">
    <location>
        <begin position="328"/>
        <end position="438"/>
    </location>
</feature>
<dbReference type="Pfam" id="PF07714">
    <property type="entry name" value="PK_Tyr_Ser-Thr"/>
    <property type="match status" value="1"/>
</dbReference>
<dbReference type="InterPro" id="IPR000719">
    <property type="entry name" value="Prot_kinase_dom"/>
</dbReference>
<dbReference type="PROSITE" id="PS00790">
    <property type="entry name" value="RECEPTOR_TYR_KIN_V_1"/>
    <property type="match status" value="1"/>
</dbReference>
<evidence type="ECO:0000256" key="2">
    <source>
        <dbReference type="ARBA" id="ARBA00004251"/>
    </source>
</evidence>
<dbReference type="CDD" id="cd00063">
    <property type="entry name" value="FN3"/>
    <property type="match status" value="1"/>
</dbReference>
<dbReference type="PIRSF" id="PIRSF000666">
    <property type="entry name" value="TyrPK_ephrin_receptor"/>
    <property type="match status" value="1"/>
</dbReference>
<reference evidence="32" key="2">
    <citation type="submission" date="2025-09" db="UniProtKB">
        <authorList>
            <consortium name="Ensembl"/>
        </authorList>
    </citation>
    <scope>IDENTIFICATION</scope>
</reference>
<dbReference type="Pfam" id="PF00536">
    <property type="entry name" value="SAM_1"/>
    <property type="match status" value="1"/>
</dbReference>
<dbReference type="AlphaFoldDB" id="A0A8C5BBG1"/>
<evidence type="ECO:0000256" key="14">
    <source>
        <dbReference type="ARBA" id="ARBA00022889"/>
    </source>
</evidence>
<dbReference type="InterPro" id="IPR013783">
    <property type="entry name" value="Ig-like_fold"/>
</dbReference>
<evidence type="ECO:0000256" key="3">
    <source>
        <dbReference type="ARBA" id="ARBA00004279"/>
    </source>
</evidence>
<comment type="function">
    <text evidence="23">Receptor tyrosine kinase which binds promiscuously transmembrane ephrin-B family ligands residing on adjacent cells, leading to contact-dependent bidirectional signaling into neighboring cells. The signaling pathway downstream of the receptor is referred to as forward signaling while the signaling pathway downstream of the ephrin ligand is referred to as reverse signaling. Together with its cognate ligand/functional ligand EFNB2 is involved in the regulation of cell adhesion and cell migration, and plays a central role in heart morphogenesis, angiogenesis and blood vessel remodeling and permeability. EPHB4-mediated forward signaling controls cellular repulsion and segregation from EFNB2-expressing cells. Involved in somitogenesis.</text>
</comment>
<dbReference type="InterPro" id="IPR011641">
    <property type="entry name" value="Tyr-kin_ephrin_A/B_rcpt-like"/>
</dbReference>
<dbReference type="EC" id="2.7.10.1" evidence="4"/>
<reference evidence="32" key="1">
    <citation type="submission" date="2025-08" db="UniProtKB">
        <authorList>
            <consortium name="Ensembl"/>
        </authorList>
    </citation>
    <scope>IDENTIFICATION</scope>
</reference>
<dbReference type="PROSITE" id="PS50105">
    <property type="entry name" value="SAM_DOMAIN"/>
    <property type="match status" value="1"/>
</dbReference>
<dbReference type="GO" id="GO:0005524">
    <property type="term" value="F:ATP binding"/>
    <property type="evidence" value="ECO:0007669"/>
    <property type="project" value="UniProtKB-UniRule"/>
</dbReference>
<dbReference type="SMART" id="SM00454">
    <property type="entry name" value="SAM"/>
    <property type="match status" value="1"/>
</dbReference>
<dbReference type="InterPro" id="IPR009030">
    <property type="entry name" value="Growth_fac_rcpt_cys_sf"/>
</dbReference>
<dbReference type="SUPFAM" id="SSF49785">
    <property type="entry name" value="Galactose-binding domain-like"/>
    <property type="match status" value="1"/>
</dbReference>
<dbReference type="InterPro" id="IPR001090">
    <property type="entry name" value="Ephrin_rcpt_lig-bd_dom"/>
</dbReference>
<dbReference type="Ensembl" id="ENSGMOT00000075301.1">
    <property type="protein sequence ID" value="ENSGMOP00000044719.1"/>
    <property type="gene ID" value="ENSGMOG00000003167.2"/>
</dbReference>
<keyword evidence="11" id="KW-0967">Endosome</keyword>
<dbReference type="SUPFAM" id="SSF47769">
    <property type="entry name" value="SAM/Pointed domain"/>
    <property type="match status" value="1"/>
</dbReference>
<dbReference type="PROSITE" id="PS50853">
    <property type="entry name" value="FN3"/>
    <property type="match status" value="1"/>
</dbReference>
<keyword evidence="6" id="KW-0597">Phosphoprotein</keyword>
<dbReference type="PANTHER" id="PTHR46877">
    <property type="entry name" value="EPH RECEPTOR A5"/>
    <property type="match status" value="1"/>
</dbReference>
<evidence type="ECO:0000256" key="10">
    <source>
        <dbReference type="ARBA" id="ARBA00022741"/>
    </source>
</evidence>
<keyword evidence="16" id="KW-1133">Transmembrane helix</keyword>
<evidence type="ECO:0000259" key="28">
    <source>
        <dbReference type="PROSITE" id="PS50011"/>
    </source>
</evidence>
<evidence type="ECO:0000256" key="24">
    <source>
        <dbReference type="PIRSR" id="PIRSR000666-1"/>
    </source>
</evidence>
<dbReference type="Gene3D" id="3.30.200.20">
    <property type="entry name" value="Phosphorylase Kinase, domain 1"/>
    <property type="match status" value="1"/>
</dbReference>
<feature type="disulfide bond" evidence="26">
    <location>
        <begin position="102"/>
        <end position="112"/>
    </location>
</feature>
<dbReference type="InterPro" id="IPR001245">
    <property type="entry name" value="Ser-Thr/Tyr_kinase_cat_dom"/>
</dbReference>
<dbReference type="InterPro" id="IPR008979">
    <property type="entry name" value="Galactose-bd-like_sf"/>
</dbReference>
<dbReference type="SMART" id="SM00060">
    <property type="entry name" value="FN3"/>
    <property type="match status" value="1"/>
</dbReference>
<dbReference type="FunFam" id="1.10.510.10:FF:000015">
    <property type="entry name" value="Ephrin type-B receptor 2"/>
    <property type="match status" value="1"/>
</dbReference>
<dbReference type="PROSITE" id="PS51550">
    <property type="entry name" value="EPH_LBD"/>
    <property type="match status" value="1"/>
</dbReference>
<name>A0A8C5BBG1_GADMO</name>
<dbReference type="InterPro" id="IPR011009">
    <property type="entry name" value="Kinase-like_dom_sf"/>
</dbReference>
<dbReference type="PROSITE" id="PS50011">
    <property type="entry name" value="PROTEIN_KINASE_DOM"/>
    <property type="match status" value="1"/>
</dbReference>
<evidence type="ECO:0000256" key="19">
    <source>
        <dbReference type="ARBA" id="ARBA00023170"/>
    </source>
</evidence>
<dbReference type="GO" id="GO:0007411">
    <property type="term" value="P:axon guidance"/>
    <property type="evidence" value="ECO:0007669"/>
    <property type="project" value="TreeGrafter"/>
</dbReference>
<evidence type="ECO:0000256" key="15">
    <source>
        <dbReference type="ARBA" id="ARBA00022902"/>
    </source>
</evidence>
<dbReference type="GO" id="GO:0005005">
    <property type="term" value="F:transmembrane-ephrin receptor activity"/>
    <property type="evidence" value="ECO:0007669"/>
    <property type="project" value="TreeGrafter"/>
</dbReference>
<dbReference type="FunFam" id="2.60.40.1770:FF:000001">
    <property type="entry name" value="Ephrin type-A receptor 5"/>
    <property type="match status" value="1"/>
</dbReference>
<dbReference type="InterPro" id="IPR003961">
    <property type="entry name" value="FN3_dom"/>
</dbReference>
<dbReference type="GO" id="GO:0007155">
    <property type="term" value="P:cell adhesion"/>
    <property type="evidence" value="ECO:0007669"/>
    <property type="project" value="UniProtKB-KW"/>
</dbReference>
<evidence type="ECO:0000256" key="7">
    <source>
        <dbReference type="ARBA" id="ARBA00022679"/>
    </source>
</evidence>
<dbReference type="Pfam" id="PF14575">
    <property type="entry name" value="EphA2_TM"/>
    <property type="match status" value="1"/>
</dbReference>
<dbReference type="InterPro" id="IPR017441">
    <property type="entry name" value="Protein_kinase_ATP_BS"/>
</dbReference>
<keyword evidence="17" id="KW-0472">Membrane</keyword>
<dbReference type="PROSITE" id="PS00109">
    <property type="entry name" value="PROTEIN_KINASE_TYR"/>
    <property type="match status" value="1"/>
</dbReference>
<evidence type="ECO:0000259" key="29">
    <source>
        <dbReference type="PROSITE" id="PS50105"/>
    </source>
</evidence>
<dbReference type="InterPro" id="IPR027936">
    <property type="entry name" value="Eph_TM"/>
</dbReference>
<evidence type="ECO:0000256" key="9">
    <source>
        <dbReference type="ARBA" id="ARBA00022737"/>
    </source>
</evidence>
<dbReference type="Pfam" id="PF25599">
    <property type="entry name" value="Ephrin_CRD"/>
    <property type="match status" value="1"/>
</dbReference>
<dbReference type="Gene3D" id="2.10.50.10">
    <property type="entry name" value="Tumor Necrosis Factor Receptor, subunit A, domain 2"/>
    <property type="match status" value="1"/>
</dbReference>
<keyword evidence="9" id="KW-0677">Repeat</keyword>
<keyword evidence="8" id="KW-0812">Transmembrane</keyword>
<evidence type="ECO:0000256" key="16">
    <source>
        <dbReference type="ARBA" id="ARBA00022989"/>
    </source>
</evidence>
<dbReference type="SUPFAM" id="SSF56112">
    <property type="entry name" value="Protein kinase-like (PK-like)"/>
    <property type="match status" value="1"/>
</dbReference>
<dbReference type="PROSITE" id="PS00791">
    <property type="entry name" value="RECEPTOR_TYR_KIN_V_2"/>
    <property type="match status" value="1"/>
</dbReference>
<keyword evidence="12" id="KW-0418">Kinase</keyword>
<dbReference type="SMART" id="SM00615">
    <property type="entry name" value="EPH_lbd"/>
    <property type="match status" value="1"/>
</dbReference>
<evidence type="ECO:0000256" key="8">
    <source>
        <dbReference type="ARBA" id="ARBA00022692"/>
    </source>
</evidence>
<dbReference type="SMART" id="SM00219">
    <property type="entry name" value="TyrKc"/>
    <property type="match status" value="1"/>
</dbReference>
<dbReference type="PROSITE" id="PS00107">
    <property type="entry name" value="PROTEIN_KINASE_ATP"/>
    <property type="match status" value="1"/>
</dbReference>
<feature type="domain" description="SAM" evidence="29">
    <location>
        <begin position="852"/>
        <end position="916"/>
    </location>
</feature>
<evidence type="ECO:0000256" key="25">
    <source>
        <dbReference type="PIRSR" id="PIRSR000666-2"/>
    </source>
</evidence>
<feature type="binding site" evidence="25">
    <location>
        <begin position="566"/>
        <end position="574"/>
    </location>
    <ligand>
        <name>ATP</name>
        <dbReference type="ChEBI" id="CHEBI:30616"/>
    </ligand>
</feature>
<evidence type="ECO:0000313" key="33">
    <source>
        <dbReference type="Proteomes" id="UP000694546"/>
    </source>
</evidence>
<keyword evidence="7" id="KW-0808">Transferase</keyword>
<evidence type="ECO:0000256" key="22">
    <source>
        <dbReference type="ARBA" id="ARBA00051243"/>
    </source>
</evidence>
<dbReference type="Gene3D" id="1.10.510.10">
    <property type="entry name" value="Transferase(Phosphotransferase) domain 1"/>
    <property type="match status" value="1"/>
</dbReference>
<keyword evidence="19" id="KW-0675">Receptor</keyword>
<dbReference type="PRINTS" id="PR00109">
    <property type="entry name" value="TYRKINASE"/>
</dbReference>
<dbReference type="InterPro" id="IPR008266">
    <property type="entry name" value="Tyr_kinase_AS"/>
</dbReference>
<dbReference type="Gene3D" id="2.60.40.1770">
    <property type="entry name" value="ephrin a2 ectodomain"/>
    <property type="match status" value="1"/>
</dbReference>
<feature type="domain" description="Protein kinase" evidence="28">
    <location>
        <begin position="560"/>
        <end position="823"/>
    </location>
</feature>
<comment type="catalytic activity">
    <reaction evidence="22">
        <text>L-tyrosyl-[protein] + ATP = O-phospho-L-tyrosyl-[protein] + ADP + H(+)</text>
        <dbReference type="Rhea" id="RHEA:10596"/>
        <dbReference type="Rhea" id="RHEA-COMP:10136"/>
        <dbReference type="Rhea" id="RHEA-COMP:20101"/>
        <dbReference type="ChEBI" id="CHEBI:15378"/>
        <dbReference type="ChEBI" id="CHEBI:30616"/>
        <dbReference type="ChEBI" id="CHEBI:46858"/>
        <dbReference type="ChEBI" id="CHEBI:61978"/>
        <dbReference type="ChEBI" id="CHEBI:456216"/>
        <dbReference type="EC" id="2.7.10.1"/>
    </reaction>
</comment>
<dbReference type="InterPro" id="IPR050449">
    <property type="entry name" value="Ephrin_rcpt_TKs"/>
</dbReference>
<evidence type="ECO:0000256" key="20">
    <source>
        <dbReference type="ARBA" id="ARBA00023180"/>
    </source>
</evidence>
<dbReference type="Pfam" id="PF01404">
    <property type="entry name" value="Ephrin_lbd"/>
    <property type="match status" value="1"/>
</dbReference>
<dbReference type="FunFam" id="2.10.50.10:FF:000001">
    <property type="entry name" value="Ephrin type-A receptor 5"/>
    <property type="match status" value="1"/>
</dbReference>
<evidence type="ECO:0000313" key="32">
    <source>
        <dbReference type="Ensembl" id="ENSGMOP00000044719.1"/>
    </source>
</evidence>
<proteinExistence type="predicted"/>
<dbReference type="SUPFAM" id="SSF57184">
    <property type="entry name" value="Growth factor receptor domain"/>
    <property type="match status" value="1"/>
</dbReference>
<evidence type="ECO:0000256" key="5">
    <source>
        <dbReference type="ARBA" id="ARBA00022475"/>
    </source>
</evidence>
<evidence type="ECO:0000256" key="11">
    <source>
        <dbReference type="ARBA" id="ARBA00022753"/>
    </source>
</evidence>
<evidence type="ECO:0000256" key="27">
    <source>
        <dbReference type="PROSITE-ProRule" id="PRU10141"/>
    </source>
</evidence>
<keyword evidence="5" id="KW-1003">Cell membrane</keyword>
<evidence type="ECO:0000259" key="30">
    <source>
        <dbReference type="PROSITE" id="PS50853"/>
    </source>
</evidence>
<evidence type="ECO:0000256" key="1">
    <source>
        <dbReference type="ARBA" id="ARBA00004146"/>
    </source>
</evidence>
<evidence type="ECO:0000256" key="23">
    <source>
        <dbReference type="ARBA" id="ARBA00055965"/>
    </source>
</evidence>
<feature type="disulfide bond" evidence="26">
    <location>
        <begin position="67"/>
        <end position="189"/>
    </location>
</feature>
<comment type="subcellular location">
    <subcellularLocation>
        <location evidence="2">Cell membrane</location>
        <topology evidence="2">Single-pass type I membrane protein</topology>
    </subcellularLocation>
    <subcellularLocation>
        <location evidence="3">Cell projection</location>
        <location evidence="3">Dendrite</location>
    </subcellularLocation>
    <subcellularLocation>
        <location evidence="1">Early endosome membrane</location>
    </subcellularLocation>
</comment>
<protein>
    <recommendedName>
        <fullName evidence="4">receptor protein-tyrosine kinase</fullName>
        <ecNumber evidence="4">2.7.10.1</ecNumber>
    </recommendedName>
</protein>
<accession>A0A8C5BBG1</accession>
<keyword evidence="14" id="KW-0130">Cell adhesion</keyword>
<dbReference type="GO" id="GO:0031901">
    <property type="term" value="C:early endosome membrane"/>
    <property type="evidence" value="ECO:0007669"/>
    <property type="project" value="UniProtKB-SubCell"/>
</dbReference>
<keyword evidence="10 25" id="KW-0547">Nucleotide-binding</keyword>
<dbReference type="InterPro" id="IPR013761">
    <property type="entry name" value="SAM/pointed_sf"/>
</dbReference>
<dbReference type="Proteomes" id="UP000694546">
    <property type="component" value="Chromosome 8"/>
</dbReference>
<evidence type="ECO:0000256" key="26">
    <source>
        <dbReference type="PIRSR" id="PIRSR000666-3"/>
    </source>
</evidence>
<evidence type="ECO:0000256" key="21">
    <source>
        <dbReference type="ARBA" id="ARBA00023273"/>
    </source>
</evidence>
<dbReference type="FunFam" id="2.60.40.10:FF:000041">
    <property type="entry name" value="ephrin type-A receptor 3"/>
    <property type="match status" value="1"/>
</dbReference>
<feature type="domain" description="Eph LBD" evidence="31">
    <location>
        <begin position="1"/>
        <end position="207"/>
    </location>
</feature>
<dbReference type="Pfam" id="PF00041">
    <property type="entry name" value="fn3"/>
    <property type="match status" value="1"/>
</dbReference>
<evidence type="ECO:0000256" key="13">
    <source>
        <dbReference type="ARBA" id="ARBA00022840"/>
    </source>
</evidence>
<dbReference type="InterPro" id="IPR016257">
    <property type="entry name" value="Tyr_kinase_ephrin_rcpt"/>
</dbReference>
<keyword evidence="33" id="KW-1185">Reference proteome</keyword>
<dbReference type="InterPro" id="IPR001660">
    <property type="entry name" value="SAM"/>
</dbReference>
<keyword evidence="26" id="KW-1015">Disulfide bond</keyword>